<evidence type="ECO:0000313" key="2">
    <source>
        <dbReference type="EMBL" id="KAK7530407.1"/>
    </source>
</evidence>
<keyword evidence="1" id="KW-1133">Transmembrane helix</keyword>
<accession>A0ABR1L5A6</accession>
<dbReference type="Proteomes" id="UP001365128">
    <property type="component" value="Unassembled WGS sequence"/>
</dbReference>
<keyword evidence="3" id="KW-1185">Reference proteome</keyword>
<protein>
    <submittedName>
        <fullName evidence="2">Uncharacterized protein</fullName>
    </submittedName>
</protein>
<keyword evidence="1" id="KW-0472">Membrane</keyword>
<proteinExistence type="predicted"/>
<feature type="transmembrane region" description="Helical" evidence="1">
    <location>
        <begin position="13"/>
        <end position="32"/>
    </location>
</feature>
<feature type="transmembrane region" description="Helical" evidence="1">
    <location>
        <begin position="39"/>
        <end position="68"/>
    </location>
</feature>
<name>A0ABR1L5A6_9PEZI</name>
<keyword evidence="1" id="KW-0812">Transmembrane</keyword>
<evidence type="ECO:0000256" key="1">
    <source>
        <dbReference type="SAM" id="Phobius"/>
    </source>
</evidence>
<organism evidence="2 3">
    <name type="scientific">Phyllosticta citricarpa</name>
    <dbReference type="NCBI Taxonomy" id="55181"/>
    <lineage>
        <taxon>Eukaryota</taxon>
        <taxon>Fungi</taxon>
        <taxon>Dikarya</taxon>
        <taxon>Ascomycota</taxon>
        <taxon>Pezizomycotina</taxon>
        <taxon>Dothideomycetes</taxon>
        <taxon>Dothideomycetes incertae sedis</taxon>
        <taxon>Botryosphaeriales</taxon>
        <taxon>Phyllostictaceae</taxon>
        <taxon>Phyllosticta</taxon>
    </lineage>
</organism>
<sequence length="109" mass="12800">MVVTDTGSFERDIYPYSWSWLMVDGMGGWMVLRWHGDEWLVHVFLLSISIFSFLTLSLFSLFLTFPYLFLSYHFPSQFVLPPFTSSQLAIWLFAFMDPASRGLIGEKRR</sequence>
<comment type="caution">
    <text evidence="2">The sequence shown here is derived from an EMBL/GenBank/DDBJ whole genome shotgun (WGS) entry which is preliminary data.</text>
</comment>
<reference evidence="2 3" key="1">
    <citation type="submission" date="2024-04" db="EMBL/GenBank/DDBJ databases">
        <title>Phyllosticta paracitricarpa is synonymous to the EU quarantine fungus P. citricarpa based on phylogenomic analyses.</title>
        <authorList>
            <consortium name="Lawrence Berkeley National Laboratory"/>
            <person name="Van Ingen-Buijs V.A."/>
            <person name="Van Westerhoven A.C."/>
            <person name="Haridas S."/>
            <person name="Skiadas P."/>
            <person name="Martin F."/>
            <person name="Groenewald J.Z."/>
            <person name="Crous P.W."/>
            <person name="Seidl M.F."/>
        </authorList>
    </citation>
    <scope>NUCLEOTIDE SEQUENCE [LARGE SCALE GENOMIC DNA]</scope>
    <source>
        <strain evidence="2 3">CBS 122670</strain>
    </source>
</reference>
<gene>
    <name evidence="2" type="ORF">IWX46DRAFT_616417</name>
</gene>
<dbReference type="EMBL" id="JBBPDW010000063">
    <property type="protein sequence ID" value="KAK7530407.1"/>
    <property type="molecule type" value="Genomic_DNA"/>
</dbReference>
<evidence type="ECO:0000313" key="3">
    <source>
        <dbReference type="Proteomes" id="UP001365128"/>
    </source>
</evidence>